<dbReference type="GO" id="GO:0000124">
    <property type="term" value="C:SAGA complex"/>
    <property type="evidence" value="ECO:0007669"/>
    <property type="project" value="UniProtKB-UniRule"/>
</dbReference>
<protein>
    <recommendedName>
        <fullName evidence="2">Transcription and mRNA export factor SUS1</fullName>
    </recommendedName>
</protein>
<dbReference type="GO" id="GO:0005643">
    <property type="term" value="C:nuclear pore"/>
    <property type="evidence" value="ECO:0007669"/>
    <property type="project" value="UniProtKB-UniRule"/>
</dbReference>
<keyword evidence="2" id="KW-0805">Transcription regulation</keyword>
<comment type="caution">
    <text evidence="3">The sequence shown here is derived from an EMBL/GenBank/DDBJ whole genome shotgun (WGS) entry which is preliminary data.</text>
</comment>
<keyword evidence="2" id="KW-0539">Nucleus</keyword>
<proteinExistence type="inferred from homology"/>
<comment type="subcellular location">
    <subcellularLocation>
        <location evidence="2">Nucleus</location>
        <location evidence="2">Nucleoplasm</location>
    </subcellularLocation>
    <subcellularLocation>
        <location evidence="2">Cytoplasm</location>
        <location evidence="2">P-body</location>
    </subcellularLocation>
</comment>
<dbReference type="GO" id="GO:0071819">
    <property type="term" value="C:DUBm complex"/>
    <property type="evidence" value="ECO:0007669"/>
    <property type="project" value="UniProtKB-UniRule"/>
</dbReference>
<keyword evidence="2" id="KW-0156">Chromatin regulator</keyword>
<comment type="subunit">
    <text evidence="2">Component of the nuclear pore complex (NPC)-associated TREX-2 complex (transcription and export complex 2), composed of at least SUS1, SAC3, THP1, SEM1, and CDC31. TREX-2 contains 2 SUS1 chains. The TREX-2 complex interacts with the nucleoporin NUP1. Component of the 1.8 MDa SAGA transcription coactivator-HAT complex. SAGA is built of 5 distinct domains with specialized functions. Within the SAGA complex, SUS1, SGF11, SGF73 and UBP8 form an additional subcomplex of SAGA called the DUB module (deubiquitination module). Interacts directly with THP1, SAC3, SGF11, and with the RNA polymerase II.</text>
</comment>
<evidence type="ECO:0000256" key="1">
    <source>
        <dbReference type="ARBA" id="ARBA00023010"/>
    </source>
</evidence>
<dbReference type="PANTHER" id="PTHR12514">
    <property type="entry name" value="ENHANCER OF YELLOW 2 TRANSCRIPTION FACTOR"/>
    <property type="match status" value="1"/>
</dbReference>
<dbReference type="Pfam" id="PF10163">
    <property type="entry name" value="EnY2"/>
    <property type="match status" value="1"/>
</dbReference>
<dbReference type="InterPro" id="IPR038212">
    <property type="entry name" value="TF_EnY2_sf"/>
</dbReference>
<dbReference type="GO" id="GO:0006325">
    <property type="term" value="P:chromatin organization"/>
    <property type="evidence" value="ECO:0007669"/>
    <property type="project" value="UniProtKB-KW"/>
</dbReference>
<keyword evidence="4" id="KW-1185">Reference proteome</keyword>
<reference evidence="3" key="1">
    <citation type="submission" date="2020-11" db="EMBL/GenBank/DDBJ databases">
        <title>Kefir isolates.</title>
        <authorList>
            <person name="Marcisauskas S."/>
            <person name="Kim Y."/>
            <person name="Blasche S."/>
        </authorList>
    </citation>
    <scope>NUCLEOTIDE SEQUENCE</scope>
    <source>
        <strain evidence="3">Olga-1</strain>
    </source>
</reference>
<accession>A0A9P6WH21</accession>
<dbReference type="GO" id="GO:0003713">
    <property type="term" value="F:transcription coactivator activity"/>
    <property type="evidence" value="ECO:0007669"/>
    <property type="project" value="UniProtKB-UniRule"/>
</dbReference>
<keyword evidence="2" id="KW-0963">Cytoplasm</keyword>
<dbReference type="Gene3D" id="1.10.246.140">
    <property type="match status" value="1"/>
</dbReference>
<dbReference type="GO" id="GO:0000932">
    <property type="term" value="C:P-body"/>
    <property type="evidence" value="ECO:0007669"/>
    <property type="project" value="UniProtKB-SubCell"/>
</dbReference>
<dbReference type="GO" id="GO:0006368">
    <property type="term" value="P:transcription elongation by RNA polymerase II"/>
    <property type="evidence" value="ECO:0007669"/>
    <property type="project" value="UniProtKB-UniRule"/>
</dbReference>
<name>A0A9P6WH21_9ASCO</name>
<keyword evidence="2" id="KW-0010">Activator</keyword>
<dbReference type="GO" id="GO:0005654">
    <property type="term" value="C:nucleoplasm"/>
    <property type="evidence" value="ECO:0007669"/>
    <property type="project" value="UniProtKB-SubCell"/>
</dbReference>
<evidence type="ECO:0000313" key="3">
    <source>
        <dbReference type="EMBL" id="KAG0686726.1"/>
    </source>
</evidence>
<keyword evidence="2" id="KW-0653">Protein transport</keyword>
<evidence type="ECO:0000313" key="4">
    <source>
        <dbReference type="Proteomes" id="UP000697127"/>
    </source>
</evidence>
<keyword evidence="2" id="KW-0509">mRNA transport</keyword>
<gene>
    <name evidence="2 3" type="primary">SUS1</name>
    <name evidence="3" type="ORF">C6P40_003477</name>
</gene>
<dbReference type="GO" id="GO:0006406">
    <property type="term" value="P:mRNA export from nucleus"/>
    <property type="evidence" value="ECO:0007669"/>
    <property type="project" value="UniProtKB-UniRule"/>
</dbReference>
<comment type="function">
    <text evidence="2">Involved in mRNA export coupled transcription activation by association with both the TREX-2 and the SAGA complexes. At the promoters, SAGA is required for recruitment of the basal transcription machinery. It influences RNA polymerase II transcriptional activity through different activities such as TBP interaction and promoter selectivity, interaction with transcription activators, and chromatin modification through histone acetylation and deubiquitination. Within the SAGA complex, participates to a subcomplex required for deubiquitination of H2B and for the maintenance of steady-state H3 methylation levels. The TREX-2 complex functions in docking export-competent ribonucleoprotein particles (mRNPs) to the nuclear entrance of the nuclear pore complex (nuclear basket). TREX-2 participates in mRNA export and accurate chromatin positioning in the nucleus by tethering genes to the nuclear periphery. May also be involved in cytoplasmic mRNA decay by interaction with components of P-bodies.</text>
</comment>
<dbReference type="InterPro" id="IPR018783">
    <property type="entry name" value="TF_ENY2"/>
</dbReference>
<dbReference type="AlphaFoldDB" id="A0A9P6WH21"/>
<dbReference type="Proteomes" id="UP000697127">
    <property type="component" value="Unassembled WGS sequence"/>
</dbReference>
<dbReference type="GO" id="GO:0015031">
    <property type="term" value="P:protein transport"/>
    <property type="evidence" value="ECO:0007669"/>
    <property type="project" value="UniProtKB-KW"/>
</dbReference>
<comment type="similarity">
    <text evidence="2">Belongs to the ENY2 family.</text>
</comment>
<evidence type="ECO:0000256" key="2">
    <source>
        <dbReference type="HAMAP-Rule" id="MF_03046"/>
    </source>
</evidence>
<keyword evidence="1 2" id="KW-0811">Translocation</keyword>
<keyword evidence="2" id="KW-0804">Transcription</keyword>
<dbReference type="GO" id="GO:0070390">
    <property type="term" value="C:transcription export complex 2"/>
    <property type="evidence" value="ECO:0007669"/>
    <property type="project" value="UniProtKB-UniRule"/>
</dbReference>
<dbReference type="OrthoDB" id="6221744at2759"/>
<sequence length="92" mass="10632">MSDIYSRIQSELISSGNYKEIYTLLETELRNSGWYDNFIQLTEKTIENTNDKDLQFNKLVSALQDKGIQSVPDDVKIKVIQKIAEFLNTVVE</sequence>
<dbReference type="HAMAP" id="MF_03046">
    <property type="entry name" value="ENY2_Sus1"/>
    <property type="match status" value="1"/>
</dbReference>
<dbReference type="EMBL" id="PUHW01000396">
    <property type="protein sequence ID" value="KAG0686726.1"/>
    <property type="molecule type" value="Genomic_DNA"/>
</dbReference>
<organism evidence="3 4">
    <name type="scientific">Pichia californica</name>
    <dbReference type="NCBI Taxonomy" id="460514"/>
    <lineage>
        <taxon>Eukaryota</taxon>
        <taxon>Fungi</taxon>
        <taxon>Dikarya</taxon>
        <taxon>Ascomycota</taxon>
        <taxon>Saccharomycotina</taxon>
        <taxon>Pichiomycetes</taxon>
        <taxon>Pichiales</taxon>
        <taxon>Pichiaceae</taxon>
        <taxon>Pichia</taxon>
    </lineage>
</organism>
<keyword evidence="2" id="KW-0813">Transport</keyword>